<name>A0AC60P015_IXOPE</name>
<organism evidence="1 2">
    <name type="scientific">Ixodes persulcatus</name>
    <name type="common">Taiga tick</name>
    <dbReference type="NCBI Taxonomy" id="34615"/>
    <lineage>
        <taxon>Eukaryota</taxon>
        <taxon>Metazoa</taxon>
        <taxon>Ecdysozoa</taxon>
        <taxon>Arthropoda</taxon>
        <taxon>Chelicerata</taxon>
        <taxon>Arachnida</taxon>
        <taxon>Acari</taxon>
        <taxon>Parasitiformes</taxon>
        <taxon>Ixodida</taxon>
        <taxon>Ixodoidea</taxon>
        <taxon>Ixodidae</taxon>
        <taxon>Ixodinae</taxon>
        <taxon>Ixodes</taxon>
    </lineage>
</organism>
<keyword evidence="2" id="KW-1185">Reference proteome</keyword>
<gene>
    <name evidence="1" type="ORF">HPB47_010161</name>
</gene>
<sequence>MADTRAWLERRQRDVSRQALGCHGQVAIEAIQGDVGWLTFKAREAASKLCYRGRLLHMDKSGWARRIFDFLGLRCLQTRRVKCVYQLRKKNVFFTDPFQEDSEGKWAREVRGRVRDAETAHWTEEAEKKSTLDVYRAYKHNIRAEDFYNNNLGSHLLFEVRAGALRTLAYRQQFDPTIMTIQCRLCDQEAETIEHLVLHCTAPTPKWELADTQADQASSHYSGRQATPPVSVHGGCRATATTAPQPAQVPPLAEALGFQEAADSGAHPAERWVDRKTKQRLANWGKKRE</sequence>
<dbReference type="Proteomes" id="UP000805193">
    <property type="component" value="Unassembled WGS sequence"/>
</dbReference>
<protein>
    <submittedName>
        <fullName evidence="1">Uncharacterized protein</fullName>
    </submittedName>
</protein>
<evidence type="ECO:0000313" key="2">
    <source>
        <dbReference type="Proteomes" id="UP000805193"/>
    </source>
</evidence>
<comment type="caution">
    <text evidence="1">The sequence shown here is derived from an EMBL/GenBank/DDBJ whole genome shotgun (WGS) entry which is preliminary data.</text>
</comment>
<dbReference type="EMBL" id="JABSTQ010011330">
    <property type="protein sequence ID" value="KAG0412677.1"/>
    <property type="molecule type" value="Genomic_DNA"/>
</dbReference>
<evidence type="ECO:0000313" key="1">
    <source>
        <dbReference type="EMBL" id="KAG0412677.1"/>
    </source>
</evidence>
<accession>A0AC60P015</accession>
<proteinExistence type="predicted"/>
<reference evidence="1 2" key="1">
    <citation type="journal article" date="2020" name="Cell">
        <title>Large-Scale Comparative Analyses of Tick Genomes Elucidate Their Genetic Diversity and Vector Capacities.</title>
        <authorList>
            <consortium name="Tick Genome and Microbiome Consortium (TIGMIC)"/>
            <person name="Jia N."/>
            <person name="Wang J."/>
            <person name="Shi W."/>
            <person name="Du L."/>
            <person name="Sun Y."/>
            <person name="Zhan W."/>
            <person name="Jiang J.F."/>
            <person name="Wang Q."/>
            <person name="Zhang B."/>
            <person name="Ji P."/>
            <person name="Bell-Sakyi L."/>
            <person name="Cui X.M."/>
            <person name="Yuan T.T."/>
            <person name="Jiang B.G."/>
            <person name="Yang W.F."/>
            <person name="Lam T.T."/>
            <person name="Chang Q.C."/>
            <person name="Ding S.J."/>
            <person name="Wang X.J."/>
            <person name="Zhu J.G."/>
            <person name="Ruan X.D."/>
            <person name="Zhao L."/>
            <person name="Wei J.T."/>
            <person name="Ye R.Z."/>
            <person name="Que T.C."/>
            <person name="Du C.H."/>
            <person name="Zhou Y.H."/>
            <person name="Cheng J.X."/>
            <person name="Dai P.F."/>
            <person name="Guo W.B."/>
            <person name="Han X.H."/>
            <person name="Huang E.J."/>
            <person name="Li L.F."/>
            <person name="Wei W."/>
            <person name="Gao Y.C."/>
            <person name="Liu J.Z."/>
            <person name="Shao H.Z."/>
            <person name="Wang X."/>
            <person name="Wang C.C."/>
            <person name="Yang T.C."/>
            <person name="Huo Q.B."/>
            <person name="Li W."/>
            <person name="Chen H.Y."/>
            <person name="Chen S.E."/>
            <person name="Zhou L.G."/>
            <person name="Ni X.B."/>
            <person name="Tian J.H."/>
            <person name="Sheng Y."/>
            <person name="Liu T."/>
            <person name="Pan Y.S."/>
            <person name="Xia L.Y."/>
            <person name="Li J."/>
            <person name="Zhao F."/>
            <person name="Cao W.C."/>
        </authorList>
    </citation>
    <scope>NUCLEOTIDE SEQUENCE [LARGE SCALE GENOMIC DNA]</scope>
    <source>
        <strain evidence="1">Iper-2018</strain>
    </source>
</reference>